<gene>
    <name evidence="2" type="ORF">NC998_00525</name>
</gene>
<proteinExistence type="predicted"/>
<accession>A0ABV0J1C9</accession>
<sequence length="90" mass="9626">MVKTVKRSHNWLSRSKNLDLFLLAGCSCLLTLIYQPVGEAFSSSGAIVKGTTSVATTAIVETKSRGSSAIQLTLPERKLDPSQDAEADQS</sequence>
<keyword evidence="3" id="KW-1185">Reference proteome</keyword>
<feature type="region of interest" description="Disordered" evidence="1">
    <location>
        <begin position="71"/>
        <end position="90"/>
    </location>
</feature>
<organism evidence="2 3">
    <name type="scientific">Trichocoleus desertorum GB2-A4</name>
    <dbReference type="NCBI Taxonomy" id="2933944"/>
    <lineage>
        <taxon>Bacteria</taxon>
        <taxon>Bacillati</taxon>
        <taxon>Cyanobacteriota</taxon>
        <taxon>Cyanophyceae</taxon>
        <taxon>Leptolyngbyales</taxon>
        <taxon>Trichocoleusaceae</taxon>
        <taxon>Trichocoleus</taxon>
    </lineage>
</organism>
<reference evidence="2 3" key="1">
    <citation type="submission" date="2022-04" db="EMBL/GenBank/DDBJ databases">
        <title>Positive selection, recombination, and allopatry shape intraspecific diversity of widespread and dominant cyanobacteria.</title>
        <authorList>
            <person name="Wei J."/>
            <person name="Shu W."/>
            <person name="Hu C."/>
        </authorList>
    </citation>
    <scope>NUCLEOTIDE SEQUENCE [LARGE SCALE GENOMIC DNA]</scope>
    <source>
        <strain evidence="2 3">GB2-A4</strain>
    </source>
</reference>
<dbReference type="EMBL" id="JAMPKM010000001">
    <property type="protein sequence ID" value="MEP0815575.1"/>
    <property type="molecule type" value="Genomic_DNA"/>
</dbReference>
<dbReference type="RefSeq" id="WP_190431126.1">
    <property type="nucleotide sequence ID" value="NZ_JAMPKM010000001.1"/>
</dbReference>
<evidence type="ECO:0000256" key="1">
    <source>
        <dbReference type="SAM" id="MobiDB-lite"/>
    </source>
</evidence>
<comment type="caution">
    <text evidence="2">The sequence shown here is derived from an EMBL/GenBank/DDBJ whole genome shotgun (WGS) entry which is preliminary data.</text>
</comment>
<evidence type="ECO:0000313" key="3">
    <source>
        <dbReference type="Proteomes" id="UP001464891"/>
    </source>
</evidence>
<dbReference type="Proteomes" id="UP001464891">
    <property type="component" value="Unassembled WGS sequence"/>
</dbReference>
<protein>
    <submittedName>
        <fullName evidence="2">Uncharacterized protein</fullName>
    </submittedName>
</protein>
<evidence type="ECO:0000313" key="2">
    <source>
        <dbReference type="EMBL" id="MEP0815575.1"/>
    </source>
</evidence>
<name>A0ABV0J1C9_9CYAN</name>